<reference evidence="3 4" key="1">
    <citation type="journal article" date="2018" name="Antonie Van Leeuwenhoek">
        <title>Larkinella terrae sp. nov., isolated from soil on Jeju Island, South Korea.</title>
        <authorList>
            <person name="Ten L.N."/>
            <person name="Jeon J."/>
            <person name="Park S.J."/>
            <person name="Park S."/>
            <person name="Lee S.Y."/>
            <person name="Kim M.K."/>
            <person name="Jung H.Y."/>
        </authorList>
    </citation>
    <scope>NUCLEOTIDE SEQUENCE [LARGE SCALE GENOMIC DNA]</scope>
    <source>
        <strain evidence="3 4">KCTC 52001</strain>
    </source>
</reference>
<evidence type="ECO:0000313" key="4">
    <source>
        <dbReference type="Proteomes" id="UP000441754"/>
    </source>
</evidence>
<keyword evidence="1" id="KW-0812">Transmembrane</keyword>
<dbReference type="EMBL" id="WJXZ01000001">
    <property type="protein sequence ID" value="MRS59838.1"/>
    <property type="molecule type" value="Genomic_DNA"/>
</dbReference>
<evidence type="ECO:0000256" key="1">
    <source>
        <dbReference type="SAM" id="Phobius"/>
    </source>
</evidence>
<dbReference type="GO" id="GO:0000270">
    <property type="term" value="P:peptidoglycan metabolic process"/>
    <property type="evidence" value="ECO:0007669"/>
    <property type="project" value="TreeGrafter"/>
</dbReference>
<dbReference type="PANTHER" id="PTHR30336">
    <property type="entry name" value="INNER MEMBRANE PROTEIN, PROBABLE PERMEASE"/>
    <property type="match status" value="1"/>
</dbReference>
<feature type="transmembrane region" description="Helical" evidence="1">
    <location>
        <begin position="39"/>
        <end position="62"/>
    </location>
</feature>
<proteinExistence type="predicted"/>
<evidence type="ECO:0000259" key="2">
    <source>
        <dbReference type="Pfam" id="PF02698"/>
    </source>
</evidence>
<dbReference type="Proteomes" id="UP000441754">
    <property type="component" value="Unassembled WGS sequence"/>
</dbReference>
<accession>A0A7K0EEF4</accession>
<dbReference type="InterPro" id="IPR003848">
    <property type="entry name" value="DUF218"/>
</dbReference>
<dbReference type="OrthoDB" id="9782395at2"/>
<dbReference type="GO" id="GO:0043164">
    <property type="term" value="P:Gram-negative-bacterium-type cell wall biogenesis"/>
    <property type="evidence" value="ECO:0007669"/>
    <property type="project" value="TreeGrafter"/>
</dbReference>
<keyword evidence="1" id="KW-1133">Transmembrane helix</keyword>
<dbReference type="AlphaFoldDB" id="A0A7K0EEF4"/>
<dbReference type="Pfam" id="PF02698">
    <property type="entry name" value="DUF218"/>
    <property type="match status" value="1"/>
</dbReference>
<organism evidence="3 4">
    <name type="scientific">Larkinella terrae</name>
    <dbReference type="NCBI Taxonomy" id="2025311"/>
    <lineage>
        <taxon>Bacteria</taxon>
        <taxon>Pseudomonadati</taxon>
        <taxon>Bacteroidota</taxon>
        <taxon>Cytophagia</taxon>
        <taxon>Cytophagales</taxon>
        <taxon>Spirosomataceae</taxon>
        <taxon>Larkinella</taxon>
    </lineage>
</organism>
<name>A0A7K0EEF4_9BACT</name>
<dbReference type="Gene3D" id="3.40.50.620">
    <property type="entry name" value="HUPs"/>
    <property type="match status" value="1"/>
</dbReference>
<dbReference type="GO" id="GO:0005886">
    <property type="term" value="C:plasma membrane"/>
    <property type="evidence" value="ECO:0007669"/>
    <property type="project" value="TreeGrafter"/>
</dbReference>
<protein>
    <submittedName>
        <fullName evidence="3">YdcF family protein</fullName>
    </submittedName>
</protein>
<keyword evidence="4" id="KW-1185">Reference proteome</keyword>
<dbReference type="PANTHER" id="PTHR30336:SF4">
    <property type="entry name" value="ENVELOPE BIOGENESIS FACTOR ELYC"/>
    <property type="match status" value="1"/>
</dbReference>
<evidence type="ECO:0000313" key="3">
    <source>
        <dbReference type="EMBL" id="MRS59838.1"/>
    </source>
</evidence>
<keyword evidence="1" id="KW-0472">Membrane</keyword>
<gene>
    <name evidence="3" type="ORF">GJJ30_00925</name>
</gene>
<dbReference type="RefSeq" id="WP_154172212.1">
    <property type="nucleotide sequence ID" value="NZ_WJXZ01000001.1"/>
</dbReference>
<comment type="caution">
    <text evidence="3">The sequence shown here is derived from an EMBL/GenBank/DDBJ whole genome shotgun (WGS) entry which is preliminary data.</text>
</comment>
<dbReference type="CDD" id="cd06259">
    <property type="entry name" value="YdcF-like"/>
    <property type="match status" value="1"/>
</dbReference>
<feature type="domain" description="DUF218" evidence="2">
    <location>
        <begin position="79"/>
        <end position="246"/>
    </location>
</feature>
<sequence length="256" mass="28450">MFYFLSKVLSFLIMPLGLVTIALLLAVFTKNHARRRKALISAVVLLLVTGNGFITNELAIFWEYPPANLPARTGARIGVVLTGGLVAVDAQPRNHIYLGSQADRMGQALLLYKSGQIQKILISGGTGGIIKREVAEEGQLARQFLLTAGVPAQDVVLENRSRNTHENALFSAPILQKQFKAYQCVLITSAWHMRRAVGCFQKQNLAVIPYPTSFISAARDFTPNSLLLPSEKALFDFYWLFHEFIGYVAYWVTGYV</sequence>
<feature type="transmembrane region" description="Helical" evidence="1">
    <location>
        <begin position="6"/>
        <end position="27"/>
    </location>
</feature>
<dbReference type="InterPro" id="IPR014729">
    <property type="entry name" value="Rossmann-like_a/b/a_fold"/>
</dbReference>
<dbReference type="InterPro" id="IPR051599">
    <property type="entry name" value="Cell_Envelope_Assoc"/>
</dbReference>